<dbReference type="Pfam" id="PF13456">
    <property type="entry name" value="RVT_3"/>
    <property type="match status" value="1"/>
</dbReference>
<proteinExistence type="predicted"/>
<sequence>MDFHYNLRVAQTMSLHCGLMLAQEVVETDAKVVVDMINKVENPRSEIGLIILDVLKLIGNGSERRVCFVPRKANLVAHCLAKCGLSIERDMVWLEECPQNVTRVVLVIAHEFCISLYFLW</sequence>
<dbReference type="AlphaFoldDB" id="A0AAD9TG76"/>
<feature type="domain" description="RNase H type-1" evidence="1">
    <location>
        <begin position="11"/>
        <end position="82"/>
    </location>
</feature>
<keyword evidence="3" id="KW-1185">Reference proteome</keyword>
<evidence type="ECO:0000313" key="2">
    <source>
        <dbReference type="EMBL" id="KAK2635585.1"/>
    </source>
</evidence>
<dbReference type="Proteomes" id="UP001280121">
    <property type="component" value="Unassembled WGS sequence"/>
</dbReference>
<dbReference type="PANTHER" id="PTHR47074:SF11">
    <property type="entry name" value="REVERSE TRANSCRIPTASE-LIKE PROTEIN"/>
    <property type="match status" value="1"/>
</dbReference>
<accession>A0AAD9TG76</accession>
<reference evidence="2" key="1">
    <citation type="journal article" date="2023" name="Plant J.">
        <title>Genome sequences and population genomics provide insights into the demographic history, inbreeding, and mutation load of two 'living fossil' tree species of Dipteronia.</title>
        <authorList>
            <person name="Feng Y."/>
            <person name="Comes H.P."/>
            <person name="Chen J."/>
            <person name="Zhu S."/>
            <person name="Lu R."/>
            <person name="Zhang X."/>
            <person name="Li P."/>
            <person name="Qiu J."/>
            <person name="Olsen K.M."/>
            <person name="Qiu Y."/>
        </authorList>
    </citation>
    <scope>NUCLEOTIDE SEQUENCE</scope>
    <source>
        <strain evidence="2">KIB01</strain>
    </source>
</reference>
<protein>
    <recommendedName>
        <fullName evidence="1">RNase H type-1 domain-containing protein</fullName>
    </recommendedName>
</protein>
<comment type="caution">
    <text evidence="2">The sequence shown here is derived from an EMBL/GenBank/DDBJ whole genome shotgun (WGS) entry which is preliminary data.</text>
</comment>
<dbReference type="GO" id="GO:0003676">
    <property type="term" value="F:nucleic acid binding"/>
    <property type="evidence" value="ECO:0007669"/>
    <property type="project" value="InterPro"/>
</dbReference>
<evidence type="ECO:0000313" key="3">
    <source>
        <dbReference type="Proteomes" id="UP001280121"/>
    </source>
</evidence>
<organism evidence="2 3">
    <name type="scientific">Dipteronia dyeriana</name>
    <dbReference type="NCBI Taxonomy" id="168575"/>
    <lineage>
        <taxon>Eukaryota</taxon>
        <taxon>Viridiplantae</taxon>
        <taxon>Streptophyta</taxon>
        <taxon>Embryophyta</taxon>
        <taxon>Tracheophyta</taxon>
        <taxon>Spermatophyta</taxon>
        <taxon>Magnoliopsida</taxon>
        <taxon>eudicotyledons</taxon>
        <taxon>Gunneridae</taxon>
        <taxon>Pentapetalae</taxon>
        <taxon>rosids</taxon>
        <taxon>malvids</taxon>
        <taxon>Sapindales</taxon>
        <taxon>Sapindaceae</taxon>
        <taxon>Hippocastanoideae</taxon>
        <taxon>Acereae</taxon>
        <taxon>Dipteronia</taxon>
    </lineage>
</organism>
<gene>
    <name evidence="2" type="ORF">Ddye_030377</name>
</gene>
<dbReference type="InterPro" id="IPR002156">
    <property type="entry name" value="RNaseH_domain"/>
</dbReference>
<dbReference type="GO" id="GO:0004523">
    <property type="term" value="F:RNA-DNA hybrid ribonuclease activity"/>
    <property type="evidence" value="ECO:0007669"/>
    <property type="project" value="InterPro"/>
</dbReference>
<dbReference type="InterPro" id="IPR052929">
    <property type="entry name" value="RNase_H-like_EbsB-rel"/>
</dbReference>
<dbReference type="PANTHER" id="PTHR47074">
    <property type="entry name" value="BNAC02G40300D PROTEIN"/>
    <property type="match status" value="1"/>
</dbReference>
<name>A0AAD9TG76_9ROSI</name>
<evidence type="ECO:0000259" key="1">
    <source>
        <dbReference type="Pfam" id="PF13456"/>
    </source>
</evidence>
<dbReference type="EMBL" id="JANJYI010000009">
    <property type="protein sequence ID" value="KAK2635585.1"/>
    <property type="molecule type" value="Genomic_DNA"/>
</dbReference>